<comment type="pathway">
    <text evidence="12">Cell wall biogenesis; peptidoglycan biosynthesis.</text>
</comment>
<evidence type="ECO:0000256" key="3">
    <source>
        <dbReference type="ARBA" id="ARBA00022598"/>
    </source>
</evidence>
<protein>
    <recommendedName>
        <fullName evidence="12">D-alanine--D-alanine ligase</fullName>
        <ecNumber evidence="12">6.3.2.4</ecNumber>
    </recommendedName>
    <alternativeName>
        <fullName evidence="12">D-Ala-D-Ala ligase</fullName>
    </alternativeName>
    <alternativeName>
        <fullName evidence="12">D-alanylalanine synthetase</fullName>
    </alternativeName>
</protein>
<dbReference type="InterPro" id="IPR011761">
    <property type="entry name" value="ATP-grasp"/>
</dbReference>
<dbReference type="GO" id="GO:0005829">
    <property type="term" value="C:cytosol"/>
    <property type="evidence" value="ECO:0007669"/>
    <property type="project" value="TreeGrafter"/>
</dbReference>
<dbReference type="NCBIfam" id="TIGR01205">
    <property type="entry name" value="D_ala_D_alaTIGR"/>
    <property type="match status" value="1"/>
</dbReference>
<evidence type="ECO:0000256" key="8">
    <source>
        <dbReference type="ARBA" id="ARBA00022960"/>
    </source>
</evidence>
<keyword evidence="4 14" id="KW-0479">Metal-binding</keyword>
<dbReference type="InterPro" id="IPR011095">
    <property type="entry name" value="Dala_Dala_lig_C"/>
</dbReference>
<dbReference type="UniPathway" id="UPA00219"/>
<sequence length="358" mass="40747">MKTNVYVLCGGKSVEHRVSLISASAIINSLDKKKYHVYPIYISDEGIWSNLGIVEDEIKEISELMYQSSNTVISSIETFLRSSFNEREQNIVFPALHGTNGEDGTIQGLLEILDIPYVGNGVMSSAIGIDKVVTKDLFAKHNIPQGKYTRLLQHQWKKDKLFSIERIEETIGYPAYVKPASLGSSVGINRCANREELEAAIHEAFSFEDKLVIEEEIIGREMQISVVGNEFPKASVVGEFIQERQFMDYAAKYTDGKLIQVIPAKLTEKVSELMREVAIKSFDVLNCSGLVRVDYFVTDDERFYVNEVNTMPGFTKLSMTPALWEKTDQTTYPELIEKLINLAFERYNKRKSFLYKRK</sequence>
<dbReference type="InterPro" id="IPR000291">
    <property type="entry name" value="D-Ala_lig_Van_CS"/>
</dbReference>
<comment type="subcellular location">
    <subcellularLocation>
        <location evidence="12">Cytoplasm</location>
    </subcellularLocation>
</comment>
<dbReference type="KEGG" id="amt:Amet_3710"/>
<keyword evidence="8 12" id="KW-0133">Cell shape</keyword>
<dbReference type="Gene3D" id="3.40.50.20">
    <property type="match status" value="1"/>
</dbReference>
<evidence type="ECO:0000256" key="15">
    <source>
        <dbReference type="PROSITE-ProRule" id="PRU00409"/>
    </source>
</evidence>
<evidence type="ECO:0000256" key="4">
    <source>
        <dbReference type="ARBA" id="ARBA00022723"/>
    </source>
</evidence>
<feature type="domain" description="ATP-grasp" evidence="16">
    <location>
        <begin position="135"/>
        <end position="341"/>
    </location>
</feature>
<dbReference type="EC" id="6.3.2.4" evidence="12"/>
<keyword evidence="11 12" id="KW-0961">Cell wall biogenesis/degradation</keyword>
<dbReference type="Gene3D" id="3.30.470.20">
    <property type="entry name" value="ATP-grasp fold, B domain"/>
    <property type="match status" value="1"/>
</dbReference>
<dbReference type="HOGENOM" id="CLU_039268_0_0_9"/>
<evidence type="ECO:0000256" key="2">
    <source>
        <dbReference type="ARBA" id="ARBA00010871"/>
    </source>
</evidence>
<dbReference type="PROSITE" id="PS50975">
    <property type="entry name" value="ATP_GRASP"/>
    <property type="match status" value="1"/>
</dbReference>
<dbReference type="AlphaFoldDB" id="A6TUG2"/>
<keyword evidence="10 14" id="KW-0464">Manganese</keyword>
<evidence type="ECO:0000256" key="10">
    <source>
        <dbReference type="ARBA" id="ARBA00023211"/>
    </source>
</evidence>
<dbReference type="Proteomes" id="UP000001572">
    <property type="component" value="Chromosome"/>
</dbReference>
<dbReference type="SUPFAM" id="SSF52440">
    <property type="entry name" value="PreATP-grasp domain"/>
    <property type="match status" value="1"/>
</dbReference>
<dbReference type="GO" id="GO:0005524">
    <property type="term" value="F:ATP binding"/>
    <property type="evidence" value="ECO:0007669"/>
    <property type="project" value="UniProtKB-UniRule"/>
</dbReference>
<dbReference type="GO" id="GO:0008360">
    <property type="term" value="P:regulation of cell shape"/>
    <property type="evidence" value="ECO:0007669"/>
    <property type="project" value="UniProtKB-KW"/>
</dbReference>
<evidence type="ECO:0000256" key="7">
    <source>
        <dbReference type="ARBA" id="ARBA00022842"/>
    </source>
</evidence>
<feature type="binding site" evidence="14">
    <location>
        <position position="307"/>
    </location>
    <ligand>
        <name>Mg(2+)</name>
        <dbReference type="ChEBI" id="CHEBI:18420"/>
        <label>1</label>
    </ligand>
</feature>
<feature type="binding site" evidence="14">
    <location>
        <position position="294"/>
    </location>
    <ligand>
        <name>Mg(2+)</name>
        <dbReference type="ChEBI" id="CHEBI:18420"/>
        <label>1</label>
    </ligand>
</feature>
<dbReference type="Gene3D" id="3.30.1490.20">
    <property type="entry name" value="ATP-grasp fold, A domain"/>
    <property type="match status" value="1"/>
</dbReference>
<dbReference type="InterPro" id="IPR013815">
    <property type="entry name" value="ATP_grasp_subdomain_1"/>
</dbReference>
<keyword evidence="6 15" id="KW-0067">ATP-binding</keyword>
<feature type="binding site" evidence="14">
    <location>
        <position position="309"/>
    </location>
    <ligand>
        <name>Mg(2+)</name>
        <dbReference type="ChEBI" id="CHEBI:18420"/>
        <label>2</label>
    </ligand>
</feature>
<evidence type="ECO:0000256" key="6">
    <source>
        <dbReference type="ARBA" id="ARBA00022840"/>
    </source>
</evidence>
<gene>
    <name evidence="12" type="primary">ddl</name>
    <name evidence="17" type="ordered locus">Amet_3710</name>
</gene>
<dbReference type="GO" id="GO:0046872">
    <property type="term" value="F:metal ion binding"/>
    <property type="evidence" value="ECO:0007669"/>
    <property type="project" value="UniProtKB-KW"/>
</dbReference>
<evidence type="ECO:0000259" key="16">
    <source>
        <dbReference type="PROSITE" id="PS50975"/>
    </source>
</evidence>
<comment type="similarity">
    <text evidence="2 12">Belongs to the D-alanine--D-alanine ligase family.</text>
</comment>
<feature type="active site" evidence="13">
    <location>
        <position position="184"/>
    </location>
</feature>
<evidence type="ECO:0000256" key="1">
    <source>
        <dbReference type="ARBA" id="ARBA00001936"/>
    </source>
</evidence>
<evidence type="ECO:0000256" key="9">
    <source>
        <dbReference type="ARBA" id="ARBA00022984"/>
    </source>
</evidence>
<dbReference type="GO" id="GO:0008716">
    <property type="term" value="F:D-alanine-D-alanine ligase activity"/>
    <property type="evidence" value="ECO:0007669"/>
    <property type="project" value="UniProtKB-UniRule"/>
</dbReference>
<dbReference type="Pfam" id="PF07478">
    <property type="entry name" value="Dala_Dala_lig_C"/>
    <property type="match status" value="1"/>
</dbReference>
<dbReference type="InterPro" id="IPR011127">
    <property type="entry name" value="Dala_Dala_lig_N"/>
</dbReference>
<comment type="cofactor">
    <cofactor evidence="14">
        <name>Mg(2+)</name>
        <dbReference type="ChEBI" id="CHEBI:18420"/>
    </cofactor>
    <cofactor evidence="14">
        <name>Mn(2+)</name>
        <dbReference type="ChEBI" id="CHEBI:29035"/>
    </cofactor>
    <text evidence="14">Binds 2 magnesium or manganese ions per subunit.</text>
</comment>
<accession>A6TUG2</accession>
<dbReference type="NCBIfam" id="NF002526">
    <property type="entry name" value="PRK01966.1-2"/>
    <property type="match status" value="1"/>
</dbReference>
<dbReference type="PROSITE" id="PS00844">
    <property type="entry name" value="DALA_DALA_LIGASE_2"/>
    <property type="match status" value="1"/>
</dbReference>
<keyword evidence="5 15" id="KW-0547">Nucleotide-binding</keyword>
<feature type="binding site" evidence="14">
    <location>
        <position position="307"/>
    </location>
    <ligand>
        <name>Mg(2+)</name>
        <dbReference type="ChEBI" id="CHEBI:18420"/>
        <label>2</label>
    </ligand>
</feature>
<evidence type="ECO:0000256" key="14">
    <source>
        <dbReference type="PIRSR" id="PIRSR039102-3"/>
    </source>
</evidence>
<dbReference type="Pfam" id="PF01820">
    <property type="entry name" value="Dala_Dala_lig_N"/>
    <property type="match status" value="1"/>
</dbReference>
<comment type="catalytic activity">
    <reaction evidence="12">
        <text>2 D-alanine + ATP = D-alanyl-D-alanine + ADP + phosphate + H(+)</text>
        <dbReference type="Rhea" id="RHEA:11224"/>
        <dbReference type="ChEBI" id="CHEBI:15378"/>
        <dbReference type="ChEBI" id="CHEBI:30616"/>
        <dbReference type="ChEBI" id="CHEBI:43474"/>
        <dbReference type="ChEBI" id="CHEBI:57416"/>
        <dbReference type="ChEBI" id="CHEBI:57822"/>
        <dbReference type="ChEBI" id="CHEBI:456216"/>
        <dbReference type="EC" id="6.3.2.4"/>
    </reaction>
</comment>
<dbReference type="EMBL" id="CP000724">
    <property type="protein sequence ID" value="ABR49830.1"/>
    <property type="molecule type" value="Genomic_DNA"/>
</dbReference>
<dbReference type="PROSITE" id="PS00843">
    <property type="entry name" value="DALA_DALA_LIGASE_1"/>
    <property type="match status" value="1"/>
</dbReference>
<organism evidence="17 18">
    <name type="scientific">Alkaliphilus metalliredigens (strain QYMF)</name>
    <dbReference type="NCBI Taxonomy" id="293826"/>
    <lineage>
        <taxon>Bacteria</taxon>
        <taxon>Bacillati</taxon>
        <taxon>Bacillota</taxon>
        <taxon>Clostridia</taxon>
        <taxon>Peptostreptococcales</taxon>
        <taxon>Natronincolaceae</taxon>
        <taxon>Alkaliphilus</taxon>
    </lineage>
</organism>
<dbReference type="OrthoDB" id="9813261at2"/>
<comment type="function">
    <text evidence="12">Cell wall formation.</text>
</comment>
<keyword evidence="3 12" id="KW-0436">Ligase</keyword>
<dbReference type="NCBIfam" id="NF002528">
    <property type="entry name" value="PRK01966.1-4"/>
    <property type="match status" value="1"/>
</dbReference>
<dbReference type="SUPFAM" id="SSF56059">
    <property type="entry name" value="Glutathione synthetase ATP-binding domain-like"/>
    <property type="match status" value="1"/>
</dbReference>
<dbReference type="PANTHER" id="PTHR23132:SF25">
    <property type="entry name" value="D-ALANINE--D-ALANINE LIGASE A"/>
    <property type="match status" value="1"/>
</dbReference>
<keyword evidence="9 12" id="KW-0573">Peptidoglycan synthesis</keyword>
<evidence type="ECO:0000256" key="12">
    <source>
        <dbReference type="HAMAP-Rule" id="MF_00047"/>
    </source>
</evidence>
<dbReference type="HAMAP" id="MF_00047">
    <property type="entry name" value="Dala_Dala_lig"/>
    <property type="match status" value="1"/>
</dbReference>
<dbReference type="STRING" id="293826.Amet_3710"/>
<keyword evidence="7 14" id="KW-0460">Magnesium</keyword>
<dbReference type="GO" id="GO:0071555">
    <property type="term" value="P:cell wall organization"/>
    <property type="evidence" value="ECO:0007669"/>
    <property type="project" value="UniProtKB-KW"/>
</dbReference>
<dbReference type="RefSeq" id="WP_012064790.1">
    <property type="nucleotide sequence ID" value="NC_009633.1"/>
</dbReference>
<evidence type="ECO:0000313" key="17">
    <source>
        <dbReference type="EMBL" id="ABR49830.1"/>
    </source>
</evidence>
<evidence type="ECO:0000313" key="18">
    <source>
        <dbReference type="Proteomes" id="UP000001572"/>
    </source>
</evidence>
<keyword evidence="12" id="KW-0963">Cytoplasm</keyword>
<proteinExistence type="inferred from homology"/>
<evidence type="ECO:0000256" key="11">
    <source>
        <dbReference type="ARBA" id="ARBA00023316"/>
    </source>
</evidence>
<dbReference type="InterPro" id="IPR016185">
    <property type="entry name" value="PreATP-grasp_dom_sf"/>
</dbReference>
<feature type="active site" evidence="13">
    <location>
        <position position="15"/>
    </location>
</feature>
<reference evidence="18" key="1">
    <citation type="journal article" date="2016" name="Genome Announc.">
        <title>Complete genome sequence of Alkaliphilus metalliredigens strain QYMF, an alkaliphilic and metal-reducing bacterium isolated from borax-contaminated leachate ponds.</title>
        <authorList>
            <person name="Hwang C."/>
            <person name="Copeland A."/>
            <person name="Lucas S."/>
            <person name="Lapidus A."/>
            <person name="Barry K."/>
            <person name="Detter J.C."/>
            <person name="Glavina Del Rio T."/>
            <person name="Hammon N."/>
            <person name="Israni S."/>
            <person name="Dalin E."/>
            <person name="Tice H."/>
            <person name="Pitluck S."/>
            <person name="Chertkov O."/>
            <person name="Brettin T."/>
            <person name="Bruce D."/>
            <person name="Han C."/>
            <person name="Schmutz J."/>
            <person name="Larimer F."/>
            <person name="Land M.L."/>
            <person name="Hauser L."/>
            <person name="Kyrpides N."/>
            <person name="Mikhailova N."/>
            <person name="Ye Q."/>
            <person name="Zhou J."/>
            <person name="Richardson P."/>
            <person name="Fields M.W."/>
        </authorList>
    </citation>
    <scope>NUCLEOTIDE SEQUENCE [LARGE SCALE GENOMIC DNA]</scope>
    <source>
        <strain evidence="18">QYMF</strain>
    </source>
</reference>
<dbReference type="InterPro" id="IPR005905">
    <property type="entry name" value="D_ala_D_ala"/>
</dbReference>
<name>A6TUG2_ALKMQ</name>
<keyword evidence="18" id="KW-1185">Reference proteome</keyword>
<dbReference type="eggNOG" id="COG1181">
    <property type="taxonomic scope" value="Bacteria"/>
</dbReference>
<dbReference type="GO" id="GO:0009252">
    <property type="term" value="P:peptidoglycan biosynthetic process"/>
    <property type="evidence" value="ECO:0007669"/>
    <property type="project" value="UniProtKB-UniRule"/>
</dbReference>
<dbReference type="PIRSF" id="PIRSF039102">
    <property type="entry name" value="Ddl/VanB"/>
    <property type="match status" value="1"/>
</dbReference>
<evidence type="ECO:0000256" key="13">
    <source>
        <dbReference type="PIRSR" id="PIRSR039102-1"/>
    </source>
</evidence>
<evidence type="ECO:0000256" key="5">
    <source>
        <dbReference type="ARBA" id="ARBA00022741"/>
    </source>
</evidence>
<dbReference type="PANTHER" id="PTHR23132">
    <property type="entry name" value="D-ALANINE--D-ALANINE LIGASE"/>
    <property type="match status" value="1"/>
</dbReference>
<feature type="active site" evidence="13">
    <location>
        <position position="318"/>
    </location>
</feature>
<comment type="cofactor">
    <cofactor evidence="1">
        <name>Mn(2+)</name>
        <dbReference type="ChEBI" id="CHEBI:29035"/>
    </cofactor>
</comment>